<evidence type="ECO:0000313" key="2">
    <source>
        <dbReference type="Proteomes" id="UP000012015"/>
    </source>
</evidence>
<reference evidence="1 2" key="1">
    <citation type="journal article" date="2013" name="Genome Announc.">
        <title>Draft Genome Sequence of Arthrobacter gangotriensis Strain Lz1yT, Isolated from a Penguin Rookery Soil Sample Collected in Antarctica, near the Indian Station Dakshin Gangotri.</title>
        <authorList>
            <person name="Shivaji S."/>
            <person name="Ara S."/>
            <person name="Bandi S."/>
            <person name="Singh A."/>
            <person name="Kumar Pinnaka A."/>
        </authorList>
    </citation>
    <scope>NUCLEOTIDE SEQUENCE [LARGE SCALE GENOMIC DNA]</scope>
    <source>
        <strain evidence="1 2">Lz1y</strain>
    </source>
</reference>
<sequence length="44" mass="5003">MLWFFINNYSGTPNTGLTNSGFLAHEWHHNHELSVTAARAWSSV</sequence>
<accession>M7N4C2</accession>
<dbReference type="EMBL" id="AOCK01000019">
    <property type="protein sequence ID" value="EMQ96599.1"/>
    <property type="molecule type" value="Genomic_DNA"/>
</dbReference>
<keyword evidence="2" id="KW-1185">Reference proteome</keyword>
<evidence type="ECO:0000313" key="1">
    <source>
        <dbReference type="EMBL" id="EMQ96599.1"/>
    </source>
</evidence>
<dbReference type="Proteomes" id="UP000012015">
    <property type="component" value="Unassembled WGS sequence"/>
</dbReference>
<name>M7N4C2_9MICC</name>
<dbReference type="AlphaFoldDB" id="M7N4C2"/>
<comment type="caution">
    <text evidence="1">The sequence shown here is derived from an EMBL/GenBank/DDBJ whole genome shotgun (WGS) entry which is preliminary data.</text>
</comment>
<organism evidence="1 2">
    <name type="scientific">Paeniglutamicibacter gangotriensis Lz1y</name>
    <dbReference type="NCBI Taxonomy" id="1276920"/>
    <lineage>
        <taxon>Bacteria</taxon>
        <taxon>Bacillati</taxon>
        <taxon>Actinomycetota</taxon>
        <taxon>Actinomycetes</taxon>
        <taxon>Micrococcales</taxon>
        <taxon>Micrococcaceae</taxon>
        <taxon>Paeniglutamicibacter</taxon>
    </lineage>
</organism>
<proteinExistence type="predicted"/>
<gene>
    <name evidence="1" type="ORF">ADIAG_04080</name>
</gene>
<protein>
    <submittedName>
        <fullName evidence="1">Uncharacterized protein</fullName>
    </submittedName>
</protein>